<evidence type="ECO:0000259" key="6">
    <source>
        <dbReference type="PROSITE" id="PS50250"/>
    </source>
</evidence>
<feature type="domain" description="PCI" evidence="6">
    <location>
        <begin position="241"/>
        <end position="409"/>
    </location>
</feature>
<comment type="subcellular location">
    <subcellularLocation>
        <location evidence="4 5">Cytoplasm</location>
    </subcellularLocation>
</comment>
<reference evidence="7" key="1">
    <citation type="submission" date="2023-01" db="EMBL/GenBank/DDBJ databases">
        <title>Exophiala dermititidis isolated from Cystic Fibrosis Patient.</title>
        <authorList>
            <person name="Kurbessoian T."/>
            <person name="Crocker A."/>
            <person name="Murante D."/>
            <person name="Hogan D.A."/>
            <person name="Stajich J.E."/>
        </authorList>
    </citation>
    <scope>NUCLEOTIDE SEQUENCE</scope>
    <source>
        <strain evidence="7">Ex8</strain>
    </source>
</reference>
<dbReference type="Pfam" id="PF09440">
    <property type="entry name" value="eIF3_N"/>
    <property type="match status" value="1"/>
</dbReference>
<organism evidence="7 8">
    <name type="scientific">Exophiala dermatitidis</name>
    <name type="common">Black yeast-like fungus</name>
    <name type="synonym">Wangiella dermatitidis</name>
    <dbReference type="NCBI Taxonomy" id="5970"/>
    <lineage>
        <taxon>Eukaryota</taxon>
        <taxon>Fungi</taxon>
        <taxon>Dikarya</taxon>
        <taxon>Ascomycota</taxon>
        <taxon>Pezizomycotina</taxon>
        <taxon>Eurotiomycetes</taxon>
        <taxon>Chaetothyriomycetidae</taxon>
        <taxon>Chaetothyriales</taxon>
        <taxon>Herpotrichiellaceae</taxon>
        <taxon>Exophiala</taxon>
    </lineage>
</organism>
<evidence type="ECO:0000256" key="2">
    <source>
        <dbReference type="ARBA" id="ARBA00022540"/>
    </source>
</evidence>
<dbReference type="InterPro" id="IPR019010">
    <property type="entry name" value="eIF3e_N"/>
</dbReference>
<keyword evidence="1 4" id="KW-0963">Cytoplasm</keyword>
<keyword evidence="3 4" id="KW-0648">Protein biosynthesis</keyword>
<dbReference type="InterPro" id="IPR016650">
    <property type="entry name" value="eIF3e"/>
</dbReference>
<evidence type="ECO:0000256" key="5">
    <source>
        <dbReference type="PIRNR" id="PIRNR016255"/>
    </source>
</evidence>
<dbReference type="GO" id="GO:0071540">
    <property type="term" value="C:eukaryotic translation initiation factor 3 complex, eIF3e"/>
    <property type="evidence" value="ECO:0007669"/>
    <property type="project" value="UniProtKB-UniRule"/>
</dbReference>
<comment type="subunit">
    <text evidence="4 5">Component of the eukaryotic translation initiation factor 3 (eIF-3) complex.</text>
</comment>
<dbReference type="Pfam" id="PF01399">
    <property type="entry name" value="PCI"/>
    <property type="match status" value="1"/>
</dbReference>
<accession>A0AAN6ESP7</accession>
<comment type="caution">
    <text evidence="7">The sequence shown here is derived from an EMBL/GenBank/DDBJ whole genome shotgun (WGS) entry which is preliminary data.</text>
</comment>
<comment type="function">
    <text evidence="4">Component of the eukaryotic translation initiation factor 3 (eIF-3) complex, which is involved in protein synthesis of a specialized repertoire of mRNAs and, together with other initiation factors, stimulates binding of mRNA and methionyl-tRNAi to the 40S ribosome. The eIF-3 complex specifically targets and initiates translation of a subset of mRNAs involved in cell proliferation.</text>
</comment>
<evidence type="ECO:0000313" key="8">
    <source>
        <dbReference type="Proteomes" id="UP001161757"/>
    </source>
</evidence>
<protein>
    <recommendedName>
        <fullName evidence="4 5">Eukaryotic translation initiation factor 3 subunit E</fullName>
        <shortName evidence="4">eIF3e</shortName>
    </recommendedName>
</protein>
<dbReference type="Gene3D" id="1.25.40.570">
    <property type="match status" value="1"/>
</dbReference>
<dbReference type="SUPFAM" id="SSF46785">
    <property type="entry name" value="Winged helix' DNA-binding domain"/>
    <property type="match status" value="1"/>
</dbReference>
<dbReference type="AlphaFoldDB" id="A0AAN6ESP7"/>
<dbReference type="GO" id="GO:0001732">
    <property type="term" value="P:formation of cytoplasmic translation initiation complex"/>
    <property type="evidence" value="ECO:0007669"/>
    <property type="project" value="UniProtKB-UniRule"/>
</dbReference>
<dbReference type="GO" id="GO:0033290">
    <property type="term" value="C:eukaryotic 48S preinitiation complex"/>
    <property type="evidence" value="ECO:0007669"/>
    <property type="project" value="UniProtKB-UniRule"/>
</dbReference>
<proteinExistence type="inferred from homology"/>
<dbReference type="GO" id="GO:0016282">
    <property type="term" value="C:eukaryotic 43S preinitiation complex"/>
    <property type="evidence" value="ECO:0007669"/>
    <property type="project" value="UniProtKB-UniRule"/>
</dbReference>
<dbReference type="SMART" id="SM01186">
    <property type="entry name" value="eIF3_N"/>
    <property type="match status" value="1"/>
</dbReference>
<dbReference type="PANTHER" id="PTHR10317">
    <property type="entry name" value="EUKARYOTIC TRANSLATION INITIATION FACTOR 3 SUBUNIT E"/>
    <property type="match status" value="1"/>
</dbReference>
<dbReference type="EMBL" id="JAJGCB010000015">
    <property type="protein sequence ID" value="KAJ8989155.1"/>
    <property type="molecule type" value="Genomic_DNA"/>
</dbReference>
<dbReference type="PIRSF" id="PIRSF016255">
    <property type="entry name" value="eIF3e_su6"/>
    <property type="match status" value="1"/>
</dbReference>
<comment type="similarity">
    <text evidence="4 5">Belongs to the eIF-3 subunit E family.</text>
</comment>
<dbReference type="HAMAP" id="MF_03004">
    <property type="entry name" value="eIF3e"/>
    <property type="match status" value="1"/>
</dbReference>
<dbReference type="GO" id="GO:0003743">
    <property type="term" value="F:translation initiation factor activity"/>
    <property type="evidence" value="ECO:0007669"/>
    <property type="project" value="UniProtKB-UniRule"/>
</dbReference>
<evidence type="ECO:0000256" key="4">
    <source>
        <dbReference type="HAMAP-Rule" id="MF_03004"/>
    </source>
</evidence>
<dbReference type="Proteomes" id="UP001161757">
    <property type="component" value="Unassembled WGS sequence"/>
</dbReference>
<dbReference type="InterPro" id="IPR036390">
    <property type="entry name" value="WH_DNA-bd_sf"/>
</dbReference>
<evidence type="ECO:0000256" key="1">
    <source>
        <dbReference type="ARBA" id="ARBA00022490"/>
    </source>
</evidence>
<dbReference type="Pfam" id="PF21357">
    <property type="entry name" value="EIF3E_C"/>
    <property type="match status" value="1"/>
</dbReference>
<gene>
    <name evidence="4 7" type="primary">INT6</name>
    <name evidence="7" type="ORF">HRR80_006883</name>
</gene>
<dbReference type="InterPro" id="IPR000717">
    <property type="entry name" value="PCI_dom"/>
</dbReference>
<name>A0AAN6ESP7_EXODE</name>
<sequence>MSALDDPTGEYAFLAKLVQHMDRHLVFPLLEHQLNSENITQERYDDLKLAIFNLLKNTNMIDYVGTLYKEIYKTENVPAEYAKKREEVLKKLATFEEETAHLTNLLNDEAVTSQLRSDKVANLKFLEEQHGVTPQMVDKLYEFGRFRYECGLYPEAADLLYRFRVLSTDNDKVVKATWGKLVCEILGEEWESALEEVEKVKEHIETRLFNNPRAQLTARESLVHYALFPYFNYEPAREKLTDLYFSAPYISTIQTVCPWILRYLAAAVITNRTRLSNSYNYQKQLKDLVRVVKQEVYEYQDPITEFVKALYIDFDFEGAQKKLSEAEGILRGDFFLGSSTDAFMEAARHLISESYCKIHQRIDIKDLSTRLGLSESEGEKWIVNLIRDTRVDAKIDYQAGTVVMNHPPQSVYQQVIEKTKGAFFRTQVLSAAVAK</sequence>
<evidence type="ECO:0000256" key="3">
    <source>
        <dbReference type="ARBA" id="ARBA00022917"/>
    </source>
</evidence>
<dbReference type="PROSITE" id="PS50250">
    <property type="entry name" value="PCI"/>
    <property type="match status" value="1"/>
</dbReference>
<evidence type="ECO:0000313" key="7">
    <source>
        <dbReference type="EMBL" id="KAJ8989155.1"/>
    </source>
</evidence>
<keyword evidence="2 4" id="KW-0396">Initiation factor</keyword>
<dbReference type="SMART" id="SM00088">
    <property type="entry name" value="PINT"/>
    <property type="match status" value="1"/>
</dbReference>
<dbReference type="CDD" id="cd21378">
    <property type="entry name" value="eIF3E"/>
    <property type="match status" value="1"/>
</dbReference>